<keyword evidence="3" id="KW-1185">Reference proteome</keyword>
<name>D0RML4_PHYIT</name>
<evidence type="ECO:0000313" key="3">
    <source>
        <dbReference type="Proteomes" id="UP000006643"/>
    </source>
</evidence>
<protein>
    <submittedName>
        <fullName evidence="2">Transmembrane protein, putative</fullName>
    </submittedName>
</protein>
<organism evidence="2 3">
    <name type="scientific">Phytophthora infestans (strain T30-4)</name>
    <name type="common">Potato late blight agent</name>
    <dbReference type="NCBI Taxonomy" id="403677"/>
    <lineage>
        <taxon>Eukaryota</taxon>
        <taxon>Sar</taxon>
        <taxon>Stramenopiles</taxon>
        <taxon>Oomycota</taxon>
        <taxon>Peronosporomycetes</taxon>
        <taxon>Peronosporales</taxon>
        <taxon>Peronosporaceae</taxon>
        <taxon>Phytophthora</taxon>
    </lineage>
</organism>
<keyword evidence="1" id="KW-0472">Membrane</keyword>
<dbReference type="VEuPathDB" id="FungiDB:PITG_22601"/>
<dbReference type="Proteomes" id="UP000006643">
    <property type="component" value="Unassembled WGS sequence"/>
</dbReference>
<reference evidence="3" key="1">
    <citation type="journal article" date="2009" name="Nature">
        <title>Genome sequence and analysis of the Irish potato famine pathogen Phytophthora infestans.</title>
        <authorList>
            <consortium name="The Broad Institute Genome Sequencing Platform"/>
            <person name="Haas B.J."/>
            <person name="Kamoun S."/>
            <person name="Zody M.C."/>
            <person name="Jiang R.H."/>
            <person name="Handsaker R.E."/>
            <person name="Cano L.M."/>
            <person name="Grabherr M."/>
            <person name="Kodira C.D."/>
            <person name="Raffaele S."/>
            <person name="Torto-Alalibo T."/>
            <person name="Bozkurt T.O."/>
            <person name="Ah-Fong A.M."/>
            <person name="Alvarado L."/>
            <person name="Anderson V.L."/>
            <person name="Armstrong M.R."/>
            <person name="Avrova A."/>
            <person name="Baxter L."/>
            <person name="Beynon J."/>
            <person name="Boevink P.C."/>
            <person name="Bollmann S.R."/>
            <person name="Bos J.I."/>
            <person name="Bulone V."/>
            <person name="Cai G."/>
            <person name="Cakir C."/>
            <person name="Carrington J.C."/>
            <person name="Chawner M."/>
            <person name="Conti L."/>
            <person name="Costanzo S."/>
            <person name="Ewan R."/>
            <person name="Fahlgren N."/>
            <person name="Fischbach M.A."/>
            <person name="Fugelstad J."/>
            <person name="Gilroy E.M."/>
            <person name="Gnerre S."/>
            <person name="Green P.J."/>
            <person name="Grenville-Briggs L.J."/>
            <person name="Griffith J."/>
            <person name="Grunwald N.J."/>
            <person name="Horn K."/>
            <person name="Horner N.R."/>
            <person name="Hu C.H."/>
            <person name="Huitema E."/>
            <person name="Jeong D.H."/>
            <person name="Jones A.M."/>
            <person name="Jones J.D."/>
            <person name="Jones R.W."/>
            <person name="Karlsson E.K."/>
            <person name="Kunjeti S.G."/>
            <person name="Lamour K."/>
            <person name="Liu Z."/>
            <person name="Ma L."/>
            <person name="Maclean D."/>
            <person name="Chibucos M.C."/>
            <person name="McDonald H."/>
            <person name="McWalters J."/>
            <person name="Meijer H.J."/>
            <person name="Morgan W."/>
            <person name="Morris P.F."/>
            <person name="Munro C.A."/>
            <person name="O'Neill K."/>
            <person name="Ospina-Giraldo M."/>
            <person name="Pinzon A."/>
            <person name="Pritchard L."/>
            <person name="Ramsahoye B."/>
            <person name="Ren Q."/>
            <person name="Restrepo S."/>
            <person name="Roy S."/>
            <person name="Sadanandom A."/>
            <person name="Savidor A."/>
            <person name="Schornack S."/>
            <person name="Schwartz D.C."/>
            <person name="Schumann U.D."/>
            <person name="Schwessinger B."/>
            <person name="Seyer L."/>
            <person name="Sharpe T."/>
            <person name="Silvar C."/>
            <person name="Song J."/>
            <person name="Studholme D.J."/>
            <person name="Sykes S."/>
            <person name="Thines M."/>
            <person name="van de Vondervoort P.J."/>
            <person name="Phuntumart V."/>
            <person name="Wawra S."/>
            <person name="Weide R."/>
            <person name="Win J."/>
            <person name="Young C."/>
            <person name="Zhou S."/>
            <person name="Fry W."/>
            <person name="Meyers B.C."/>
            <person name="van West P."/>
            <person name="Ristaino J."/>
            <person name="Govers F."/>
            <person name="Birch P.R."/>
            <person name="Whisson S.C."/>
            <person name="Judelson H.S."/>
            <person name="Nusbaum C."/>
        </authorList>
    </citation>
    <scope>NUCLEOTIDE SEQUENCE [LARGE SCALE GENOMIC DNA]</scope>
    <source>
        <strain evidence="3">T30-4</strain>
    </source>
</reference>
<feature type="transmembrane region" description="Helical" evidence="1">
    <location>
        <begin position="104"/>
        <end position="130"/>
    </location>
</feature>
<evidence type="ECO:0000256" key="1">
    <source>
        <dbReference type="SAM" id="Phobius"/>
    </source>
</evidence>
<dbReference type="AlphaFoldDB" id="D0RML4"/>
<keyword evidence="1" id="KW-1133">Transmembrane helix</keyword>
<dbReference type="RefSeq" id="XP_002909716.1">
    <property type="nucleotide sequence ID" value="XM_002909670.1"/>
</dbReference>
<dbReference type="KEGG" id="pif:PITG_22601"/>
<dbReference type="GeneID" id="9479858"/>
<evidence type="ECO:0000313" key="2">
    <source>
        <dbReference type="EMBL" id="EEY64744.1"/>
    </source>
</evidence>
<accession>D0RML4</accession>
<dbReference type="EMBL" id="GG691735">
    <property type="protein sequence ID" value="EEY64744.1"/>
    <property type="molecule type" value="Genomic_DNA"/>
</dbReference>
<sequence length="199" mass="20271">TTVNPEPTEKVAEWRRPELISHSPHSSSHRTALVHSKAVQEHASATCSAVARSPPCVSPSWALTNSAYAEKEGRPDVRTALALVCTVVRDSMELALPVFMVEPALVLVCTVEVPAMVVLVLVCTVEVLVALVLGCTVEAPDMVVLVLGCLVGEPATVALVLGSELALAVRGVGNGYGGAGVGGTTGVGAGAGVGGGVEW</sequence>
<dbReference type="HOGENOM" id="CLU_1375415_0_0_1"/>
<keyword evidence="1 2" id="KW-0812">Transmembrane</keyword>
<feature type="non-terminal residue" evidence="2">
    <location>
        <position position="1"/>
    </location>
</feature>
<feature type="transmembrane region" description="Helical" evidence="1">
    <location>
        <begin position="142"/>
        <end position="161"/>
    </location>
</feature>
<proteinExistence type="predicted"/>
<gene>
    <name evidence="2" type="ORF">PITG_22601</name>
</gene>
<dbReference type="InParanoid" id="D0RML4"/>